<dbReference type="EMBL" id="CP007268">
    <property type="protein sequence ID" value="AHK78325.1"/>
    <property type="molecule type" value="Genomic_DNA"/>
</dbReference>
<dbReference type="InterPro" id="IPR003736">
    <property type="entry name" value="PAAI_dom"/>
</dbReference>
<dbReference type="SUPFAM" id="SSF54637">
    <property type="entry name" value="Thioesterase/thiol ester dehydrase-isomerase"/>
    <property type="match status" value="1"/>
</dbReference>
<dbReference type="Proteomes" id="UP000019442">
    <property type="component" value="Chromosome"/>
</dbReference>
<dbReference type="PANTHER" id="PTHR43240:SF5">
    <property type="entry name" value="1,4-DIHYDROXY-2-NAPHTHOYL-COA THIOESTERASE 1"/>
    <property type="match status" value="1"/>
</dbReference>
<evidence type="ECO:0000313" key="4">
    <source>
        <dbReference type="EMBL" id="AHK78325.1"/>
    </source>
</evidence>
<dbReference type="RefSeq" id="WP_025280677.1">
    <property type="nucleotide sequence ID" value="NZ_CP007268.1"/>
</dbReference>
<evidence type="ECO:0000256" key="1">
    <source>
        <dbReference type="ARBA" id="ARBA00008324"/>
    </source>
</evidence>
<dbReference type="AlphaFoldDB" id="W8L302"/>
<feature type="domain" description="Thioesterase" evidence="3">
    <location>
        <begin position="49"/>
        <end position="126"/>
    </location>
</feature>
<dbReference type="OrthoDB" id="9798208at2"/>
<dbReference type="NCBIfam" id="TIGR00369">
    <property type="entry name" value="unchar_dom_1"/>
    <property type="match status" value="1"/>
</dbReference>
<dbReference type="Pfam" id="PF03061">
    <property type="entry name" value="4HBT"/>
    <property type="match status" value="1"/>
</dbReference>
<dbReference type="HOGENOM" id="CLU_089876_13_1_6"/>
<protein>
    <submittedName>
        <fullName evidence="4">Thioesterase</fullName>
    </submittedName>
</protein>
<name>W8L302_9GAMM</name>
<comment type="similarity">
    <text evidence="1">Belongs to the thioesterase PaaI family.</text>
</comment>
<sequence>MWKRPVDLDALNDITRDTLMQSLGIRITQITDDAIYGTLPVDERTRQPFGLLHGGASVALAETLGSVGAYLASAPEYMAVGLEINANHLRPARQGVVTGCARPVHVGSRTQVWEIRIQDDQDREICIARLTTMLTEAPAGSRSA</sequence>
<dbReference type="Gene3D" id="3.10.129.10">
    <property type="entry name" value="Hotdog Thioesterase"/>
    <property type="match status" value="1"/>
</dbReference>
<organism evidence="4 5">
    <name type="scientific">Ectothiorhodospira haloalkaliphila</name>
    <dbReference type="NCBI Taxonomy" id="421628"/>
    <lineage>
        <taxon>Bacteria</taxon>
        <taxon>Pseudomonadati</taxon>
        <taxon>Pseudomonadota</taxon>
        <taxon>Gammaproteobacteria</taxon>
        <taxon>Chromatiales</taxon>
        <taxon>Ectothiorhodospiraceae</taxon>
        <taxon>Ectothiorhodospira</taxon>
    </lineage>
</organism>
<dbReference type="KEGG" id="hhc:M911_03095"/>
<dbReference type="PATRIC" id="fig|1354791.3.peg.1011"/>
<dbReference type="InterPro" id="IPR006683">
    <property type="entry name" value="Thioestr_dom"/>
</dbReference>
<dbReference type="GO" id="GO:0061522">
    <property type="term" value="F:1,4-dihydroxy-2-naphthoyl-CoA thioesterase activity"/>
    <property type="evidence" value="ECO:0007669"/>
    <property type="project" value="TreeGrafter"/>
</dbReference>
<keyword evidence="2" id="KW-0378">Hydrolase</keyword>
<reference evidence="5" key="2">
    <citation type="submission" date="2014-02" db="EMBL/GenBank/DDBJ databases">
        <title>Draft Genome Sequence of extremely halophilic bacteria Halorhodospira halochloris.</title>
        <authorList>
            <person name="Singh K.S."/>
        </authorList>
    </citation>
    <scope>NUCLEOTIDE SEQUENCE [LARGE SCALE GENOMIC DNA]</scope>
    <source>
        <strain evidence="5">A</strain>
    </source>
</reference>
<dbReference type="PANTHER" id="PTHR43240">
    <property type="entry name" value="1,4-DIHYDROXY-2-NAPHTHOYL-COA THIOESTERASE 1"/>
    <property type="match status" value="1"/>
</dbReference>
<accession>W8L302</accession>
<keyword evidence="5" id="KW-1185">Reference proteome</keyword>
<evidence type="ECO:0000256" key="2">
    <source>
        <dbReference type="ARBA" id="ARBA00022801"/>
    </source>
</evidence>
<dbReference type="GO" id="GO:0005829">
    <property type="term" value="C:cytosol"/>
    <property type="evidence" value="ECO:0007669"/>
    <property type="project" value="TreeGrafter"/>
</dbReference>
<evidence type="ECO:0000259" key="3">
    <source>
        <dbReference type="Pfam" id="PF03061"/>
    </source>
</evidence>
<gene>
    <name evidence="4" type="ORF">M911_03095</name>
</gene>
<dbReference type="CDD" id="cd03443">
    <property type="entry name" value="PaaI_thioesterase"/>
    <property type="match status" value="1"/>
</dbReference>
<dbReference type="InterPro" id="IPR029069">
    <property type="entry name" value="HotDog_dom_sf"/>
</dbReference>
<evidence type="ECO:0000313" key="5">
    <source>
        <dbReference type="Proteomes" id="UP000019442"/>
    </source>
</evidence>
<proteinExistence type="inferred from homology"/>
<reference evidence="4 5" key="1">
    <citation type="journal article" date="2014" name="J Genomics">
        <title>Draft Genome Sequence of the Extremely Halophilic Phototrophic Purple Sulfur Bacterium Halorhodospira halochloris.</title>
        <authorList>
            <person name="Singh K.S."/>
            <person name="Kirksey J."/>
            <person name="Hoff W.D."/>
            <person name="Deole R."/>
        </authorList>
    </citation>
    <scope>NUCLEOTIDE SEQUENCE [LARGE SCALE GENOMIC DNA]</scope>
    <source>
        <strain evidence="4 5">A</strain>
    </source>
</reference>